<protein>
    <submittedName>
        <fullName evidence="6">FLYWCH-type domain-containing protein</fullName>
    </submittedName>
</protein>
<keyword evidence="3" id="KW-0862">Zinc</keyword>
<keyword evidence="5" id="KW-1185">Reference proteome</keyword>
<accession>A0A914XIP0</accession>
<keyword evidence="1" id="KW-0479">Metal-binding</keyword>
<keyword evidence="2" id="KW-0863">Zinc-finger</keyword>
<proteinExistence type="predicted"/>
<organism evidence="5 6">
    <name type="scientific">Plectus sambesii</name>
    <dbReference type="NCBI Taxonomy" id="2011161"/>
    <lineage>
        <taxon>Eukaryota</taxon>
        <taxon>Metazoa</taxon>
        <taxon>Ecdysozoa</taxon>
        <taxon>Nematoda</taxon>
        <taxon>Chromadorea</taxon>
        <taxon>Plectida</taxon>
        <taxon>Plectina</taxon>
        <taxon>Plectoidea</taxon>
        <taxon>Plectidae</taxon>
        <taxon>Plectus</taxon>
    </lineage>
</organism>
<dbReference type="Pfam" id="PF04500">
    <property type="entry name" value="FLYWCH"/>
    <property type="match status" value="1"/>
</dbReference>
<name>A0A914XIP0_9BILA</name>
<feature type="domain" description="FLYWCH-type" evidence="4">
    <location>
        <begin position="27"/>
        <end position="63"/>
    </location>
</feature>
<dbReference type="WBParaSite" id="PSAMB.scaffold797size41236.g8740.t1">
    <property type="protein sequence ID" value="PSAMB.scaffold797size41236.g8740.t1"/>
    <property type="gene ID" value="PSAMB.scaffold797size41236.g8740"/>
</dbReference>
<reference evidence="6" key="1">
    <citation type="submission" date="2022-11" db="UniProtKB">
        <authorList>
            <consortium name="WormBaseParasite"/>
        </authorList>
    </citation>
    <scope>IDENTIFICATION</scope>
</reference>
<evidence type="ECO:0000256" key="3">
    <source>
        <dbReference type="ARBA" id="ARBA00022833"/>
    </source>
</evidence>
<dbReference type="GO" id="GO:0008270">
    <property type="term" value="F:zinc ion binding"/>
    <property type="evidence" value="ECO:0007669"/>
    <property type="project" value="UniProtKB-KW"/>
</dbReference>
<dbReference type="Gene3D" id="2.20.25.240">
    <property type="match status" value="1"/>
</dbReference>
<evidence type="ECO:0000259" key="4">
    <source>
        <dbReference type="Pfam" id="PF04500"/>
    </source>
</evidence>
<evidence type="ECO:0000256" key="1">
    <source>
        <dbReference type="ARBA" id="ARBA00022723"/>
    </source>
</evidence>
<evidence type="ECO:0000256" key="2">
    <source>
        <dbReference type="ARBA" id="ARBA00022771"/>
    </source>
</evidence>
<dbReference type="InterPro" id="IPR007588">
    <property type="entry name" value="Znf_FLYWCH"/>
</dbReference>
<evidence type="ECO:0000313" key="6">
    <source>
        <dbReference type="WBParaSite" id="PSAMB.scaffold797size41236.g8740.t1"/>
    </source>
</evidence>
<dbReference type="Proteomes" id="UP000887566">
    <property type="component" value="Unplaced"/>
</dbReference>
<dbReference type="AlphaFoldDB" id="A0A914XIP0"/>
<evidence type="ECO:0000313" key="5">
    <source>
        <dbReference type="Proteomes" id="UP000887566"/>
    </source>
</evidence>
<sequence>MTGEEMRLIKSSQRTNFKRPGGVIRDVEGCFFHFDRRLENRERFYWICVEWHKSKCQARITTDVACIITKDDLNSHPKHFASAAQVEAVKVKAGMKQQAVETMDPTSAVVLNIKREMSKQANTRSKTSALEATEAGPLGLAPLLNVSPVKRPLSTPTVPSLGSGSKRLRPDLFKMFACFGDAVAATKPTLLEGTFLVHLLRAMASVPIANFDKVWSELVKVMDPRLEPLIKYFEKWYMGTTIARQRGTPWSPQELWNMYDRTSDRVPHTNNSMETYHCSLNTHFGVDHPFRWVACKKHQRYQQKLDANNEDLIA</sequence>